<feature type="transmembrane region" description="Helical" evidence="1">
    <location>
        <begin position="127"/>
        <end position="145"/>
    </location>
</feature>
<evidence type="ECO:0000256" key="1">
    <source>
        <dbReference type="SAM" id="Phobius"/>
    </source>
</evidence>
<evidence type="ECO:0008006" key="4">
    <source>
        <dbReference type="Google" id="ProtNLM"/>
    </source>
</evidence>
<reference evidence="2 3" key="1">
    <citation type="submission" date="2018-08" db="EMBL/GenBank/DDBJ databases">
        <title>Sequencing the genomes of 1000 actinobacteria strains.</title>
        <authorList>
            <person name="Klenk H.-P."/>
        </authorList>
    </citation>
    <scope>NUCLEOTIDE SEQUENCE [LARGE SCALE GENOMIC DNA]</scope>
    <source>
        <strain evidence="2 3">DSM 44099</strain>
    </source>
</reference>
<gene>
    <name evidence="2" type="ORF">DFJ67_8350</name>
</gene>
<feature type="transmembrane region" description="Helical" evidence="1">
    <location>
        <begin position="89"/>
        <end position="107"/>
    </location>
</feature>
<dbReference type="AlphaFoldDB" id="A0A3D9ZYM7"/>
<keyword evidence="1" id="KW-0472">Membrane</keyword>
<keyword evidence="1" id="KW-0812">Transmembrane</keyword>
<dbReference type="EMBL" id="QUMQ01000001">
    <property type="protein sequence ID" value="REG02258.1"/>
    <property type="molecule type" value="Genomic_DNA"/>
</dbReference>
<sequence>MMRVMVTRALVLVHAGVAALWLGSMAYSLFTVQPKLAAMVGRDDTEDAQRILAHGNRWRVVALITVLWVTGTALAVREPGHLGPTSVKAALLAAATALFWWISWRAWPRRVFALPAEIPALQRQFRAVALAMFGLVGAAFVISYLW</sequence>
<evidence type="ECO:0000313" key="3">
    <source>
        <dbReference type="Proteomes" id="UP000256913"/>
    </source>
</evidence>
<comment type="caution">
    <text evidence="2">The sequence shown here is derived from an EMBL/GenBank/DDBJ whole genome shotgun (WGS) entry which is preliminary data.</text>
</comment>
<name>A0A3D9ZYM7_9ACTN</name>
<feature type="transmembrane region" description="Helical" evidence="1">
    <location>
        <begin position="58"/>
        <end position="77"/>
    </location>
</feature>
<proteinExistence type="predicted"/>
<keyword evidence="1" id="KW-1133">Transmembrane helix</keyword>
<organism evidence="2 3">
    <name type="scientific">Asanoa ferruginea</name>
    <dbReference type="NCBI Taxonomy" id="53367"/>
    <lineage>
        <taxon>Bacteria</taxon>
        <taxon>Bacillati</taxon>
        <taxon>Actinomycetota</taxon>
        <taxon>Actinomycetes</taxon>
        <taxon>Micromonosporales</taxon>
        <taxon>Micromonosporaceae</taxon>
        <taxon>Asanoa</taxon>
    </lineage>
</organism>
<dbReference type="Proteomes" id="UP000256913">
    <property type="component" value="Unassembled WGS sequence"/>
</dbReference>
<keyword evidence="3" id="KW-1185">Reference proteome</keyword>
<evidence type="ECO:0000313" key="2">
    <source>
        <dbReference type="EMBL" id="REG02258.1"/>
    </source>
</evidence>
<protein>
    <recommendedName>
        <fullName evidence="4">Copper resistance protein D</fullName>
    </recommendedName>
</protein>
<accession>A0A3D9ZYM7</accession>